<evidence type="ECO:0000313" key="3">
    <source>
        <dbReference type="EMBL" id="MFC7393555.1"/>
    </source>
</evidence>
<accession>A0ABW2Q0M4</accession>
<keyword evidence="2" id="KW-0472">Membrane</keyword>
<gene>
    <name evidence="3" type="ORF">ACFQRG_11380</name>
</gene>
<evidence type="ECO:0000313" key="4">
    <source>
        <dbReference type="Proteomes" id="UP001596505"/>
    </source>
</evidence>
<reference evidence="4" key="1">
    <citation type="journal article" date="2019" name="Int. J. Syst. Evol. Microbiol.">
        <title>The Global Catalogue of Microorganisms (GCM) 10K type strain sequencing project: providing services to taxonomists for standard genome sequencing and annotation.</title>
        <authorList>
            <consortium name="The Broad Institute Genomics Platform"/>
            <consortium name="The Broad Institute Genome Sequencing Center for Infectious Disease"/>
            <person name="Wu L."/>
            <person name="Ma J."/>
        </authorList>
    </citation>
    <scope>NUCLEOTIDE SEQUENCE [LARGE SCALE GENOMIC DNA]</scope>
    <source>
        <strain evidence="4">CGMCC 1.16305</strain>
    </source>
</reference>
<evidence type="ECO:0000256" key="1">
    <source>
        <dbReference type="SAM" id="MobiDB-lite"/>
    </source>
</evidence>
<feature type="region of interest" description="Disordered" evidence="1">
    <location>
        <begin position="38"/>
        <end position="66"/>
    </location>
</feature>
<organism evidence="3 4">
    <name type="scientific">Scopulibacillus cellulosilyticus</name>
    <dbReference type="NCBI Taxonomy" id="2665665"/>
    <lineage>
        <taxon>Bacteria</taxon>
        <taxon>Bacillati</taxon>
        <taxon>Bacillota</taxon>
        <taxon>Bacilli</taxon>
        <taxon>Bacillales</taxon>
        <taxon>Sporolactobacillaceae</taxon>
        <taxon>Scopulibacillus</taxon>
    </lineage>
</organism>
<protein>
    <submittedName>
        <fullName evidence="3">Uncharacterized protein</fullName>
    </submittedName>
</protein>
<dbReference type="EMBL" id="JBHTCO010000014">
    <property type="protein sequence ID" value="MFC7393555.1"/>
    <property type="molecule type" value="Genomic_DNA"/>
</dbReference>
<keyword evidence="4" id="KW-1185">Reference proteome</keyword>
<feature type="transmembrane region" description="Helical" evidence="2">
    <location>
        <begin position="12"/>
        <end position="30"/>
    </location>
</feature>
<sequence length="66" mass="7149">MTQQQGNNIGNVALPLLAAIGTGAATYYTLRNSQNANQQSMQQIGQSMQQFSGAANQQKNQQNQYS</sequence>
<evidence type="ECO:0000256" key="2">
    <source>
        <dbReference type="SAM" id="Phobius"/>
    </source>
</evidence>
<keyword evidence="2" id="KW-0812">Transmembrane</keyword>
<dbReference type="RefSeq" id="WP_380966069.1">
    <property type="nucleotide sequence ID" value="NZ_JBHTCO010000014.1"/>
</dbReference>
<proteinExistence type="predicted"/>
<dbReference type="Proteomes" id="UP001596505">
    <property type="component" value="Unassembled WGS sequence"/>
</dbReference>
<comment type="caution">
    <text evidence="3">The sequence shown here is derived from an EMBL/GenBank/DDBJ whole genome shotgun (WGS) entry which is preliminary data.</text>
</comment>
<name>A0ABW2Q0M4_9BACL</name>
<keyword evidence="2" id="KW-1133">Transmembrane helix</keyword>